<evidence type="ECO:0000256" key="1">
    <source>
        <dbReference type="ARBA" id="ARBA00000085"/>
    </source>
</evidence>
<feature type="domain" description="Response regulatory" evidence="15">
    <location>
        <begin position="1517"/>
        <end position="1643"/>
    </location>
</feature>
<evidence type="ECO:0000256" key="5">
    <source>
        <dbReference type="ARBA" id="ARBA00022741"/>
    </source>
</evidence>
<protein>
    <recommendedName>
        <fullName evidence="2">histidine kinase</fullName>
        <ecNumber evidence="2">2.7.13.3</ecNumber>
    </recommendedName>
</protein>
<dbReference type="InParanoid" id="A0A168Q7B9"/>
<evidence type="ECO:0000256" key="7">
    <source>
        <dbReference type="ARBA" id="ARBA00022840"/>
    </source>
</evidence>
<keyword evidence="6" id="KW-0418">Kinase</keyword>
<dbReference type="Pfam" id="PF00069">
    <property type="entry name" value="Pkinase"/>
    <property type="match status" value="1"/>
</dbReference>
<dbReference type="Pfam" id="PF02518">
    <property type="entry name" value="HATPase_c"/>
    <property type="match status" value="1"/>
</dbReference>
<dbReference type="Gene3D" id="1.10.510.10">
    <property type="entry name" value="Transferase(Phosphotransferase) domain 1"/>
    <property type="match status" value="1"/>
</dbReference>
<name>A0A168Q7B9_ABSGL</name>
<evidence type="ECO:0000259" key="13">
    <source>
        <dbReference type="PROSITE" id="PS50011"/>
    </source>
</evidence>
<evidence type="ECO:0000256" key="9">
    <source>
        <dbReference type="PROSITE-ProRule" id="PRU00169"/>
    </source>
</evidence>
<keyword evidence="5" id="KW-0547">Nucleotide-binding</keyword>
<evidence type="ECO:0000259" key="15">
    <source>
        <dbReference type="PROSITE" id="PS50110"/>
    </source>
</evidence>
<sequence length="1658" mass="185499">MTTLFQKHKDVFAISHLPYYEIALPVFYMYLKILTGKDVYMNKTISTGPTLVTNASLAEILENEQTTMIPLNDQTGYVGAAVPNIAGDTFNSAVMRGAFDLAHKLNWTLLNEYDHISNEPDNQVRKQISSYAKQGVSGIILESSDESIEQYSNNSQVTLSQIGSFFEEVKTANVPNVAINLGELAQSLAEAMVQDDIHSPVCLAEKTSLDVSSLCQHFFDAYRKLNSSGTSTATAPQAHHIIHYINISTGDATDKQFQNIMTSLATIHYEPDAFITFSDHIFDIINSRILKGYLKKDTVVYTSSDLFDQVQAFVSGRIRRLWYLNLFALGFLSLLNILLINTISYQPWMHTQLAAPIVDDICPAGTFYSQISPDYFCLDNNQRTRLSIQCSPCPENTFTDLYNQRQCIPCDYGTFAPPGASTCTRCDQGNANSHCQAFEADQNENQRRVLIAILVPITVLLFLLLCALVGWRVRKYFLRRQRLRDETWLLSFDELMNEKFKQPPQQDDDYDDKDNSDDDDGGLTLDMEDDDEEKGGGQPQKLQQQFLAANNSCDSPLSKSKCTSVMIDLPDPQSKSNKKIGSQKYFASMPSKGSDDLIYTKCYRHNLPVFVKQIGSKRVRIDEMVRTEAALMKETRHQNLVEFVGLILEPHRTFIVEEFCAKGSLANVLADPDIDLTWIFRFSLINDLIQGMAFIHRSKFIVHGCLTSSACFISSKWELKISDYGLHTLRRSQVDSVLLPSVRNNYLEAVDQKDDIINNLDQINIVQFNRTLLWLAPESVFRTPMGIYLTNPSKSADVYSAGIIMNEIITRELPYQALLDDGYTAENIFGLQQTGSSGIVLSKKDDYSEKFNSIIVDCLCPNPSRRPGFATIGNRVKTIDPNLFRSDNVVDNMAILLEKYANNMEKLVRKRTENLVLRTKELELERAKTQDLLKDLSAAKETAETAAASKQNFLANMSHEIRTPMNAVIGMSRMLMESDLEPHLYECAETIESSGNHLVALIDDILDYSKIESGRLTLEHGKLDLTFVIESAMKLMSSNFLGKGVMLFYCFDPDLPIHVFGDLVRLRQIILNLLSNAFKFTKEGSVVIRVSLDKNRPIPETMDVDEEDDKYQSPWVSMTPSAETGYNPMDVFSYLFSVQDTGIGIPKSKVKKLFKSFSQVDTSTARNFGGTGLGLAISRQLCRIMGGDMWVESDEGKGSTFYFKIRLQAQADTPTYCEQNLLPDLAKHSTRPLVISSKQVVRQSWVELLSSFGMTVQALSYLEAMDFFSKLHQQQDLVPSTLIVDCDLDVADHPSLLEQQHSKSSTIIQRTTSSSNPATTTSRAVIQALQQVFDISAIPTLCVTDVRLRSNSNCRHPSTMSSSSSAAATYSDQSYQRYPRVPDSHLRIETPHEETSNPFYLQLLPKPFKNSKLLQCLHILSSAPSSPSSHLKQQQQQQHQQLPSLTTAIPASSPSSPFSRTNWPHNGRHIRNSSSASNGSGYATQKDSITTGETTPTAAGKPQGPLSCWYERLGSVRALLVDDNPVNQKVLSRMLDRLGLTCDVAQNGREALEKWIVSEQQGAPLELIFMDVFMPEMNGLEATTKIRLEPAATETRPYIIAMTACVMAGDKEKCFDAGKYPKSKGAGKPVRKEELEAAIHTFTQVATIKSEEGTNGSE</sequence>
<keyword evidence="3 9" id="KW-0597">Phosphoprotein</keyword>
<dbReference type="InterPro" id="IPR000719">
    <property type="entry name" value="Prot_kinase_dom"/>
</dbReference>
<evidence type="ECO:0000256" key="2">
    <source>
        <dbReference type="ARBA" id="ARBA00012438"/>
    </source>
</evidence>
<dbReference type="InterPro" id="IPR028082">
    <property type="entry name" value="Peripla_BP_I"/>
</dbReference>
<dbReference type="CDD" id="cd17546">
    <property type="entry name" value="REC_hyHK_CKI1_RcsC-like"/>
    <property type="match status" value="1"/>
</dbReference>
<evidence type="ECO:0000256" key="8">
    <source>
        <dbReference type="ARBA" id="ARBA00023012"/>
    </source>
</evidence>
<evidence type="ECO:0000256" key="12">
    <source>
        <dbReference type="SAM" id="Phobius"/>
    </source>
</evidence>
<dbReference type="CDD" id="cd00185">
    <property type="entry name" value="TNFRSF"/>
    <property type="match status" value="1"/>
</dbReference>
<dbReference type="InterPro" id="IPR005467">
    <property type="entry name" value="His_kinase_dom"/>
</dbReference>
<dbReference type="SUPFAM" id="SSF57184">
    <property type="entry name" value="Growth factor receptor domain"/>
    <property type="match status" value="1"/>
</dbReference>
<dbReference type="SMART" id="SM00448">
    <property type="entry name" value="REC"/>
    <property type="match status" value="1"/>
</dbReference>
<dbReference type="Pfam" id="PF00512">
    <property type="entry name" value="HisKA"/>
    <property type="match status" value="1"/>
</dbReference>
<feature type="region of interest" description="Disordered" evidence="11">
    <location>
        <begin position="1425"/>
        <end position="1504"/>
    </location>
</feature>
<evidence type="ECO:0000256" key="11">
    <source>
        <dbReference type="SAM" id="MobiDB-lite"/>
    </source>
</evidence>
<dbReference type="EMBL" id="LT554264">
    <property type="protein sequence ID" value="SAM03777.1"/>
    <property type="molecule type" value="Genomic_DNA"/>
</dbReference>
<dbReference type="STRING" id="4829.A0A168Q7B9"/>
<keyword evidence="10" id="KW-0175">Coiled coil</keyword>
<dbReference type="GO" id="GO:0005524">
    <property type="term" value="F:ATP binding"/>
    <property type="evidence" value="ECO:0007669"/>
    <property type="project" value="UniProtKB-KW"/>
</dbReference>
<dbReference type="OrthoDB" id="60033at2759"/>
<dbReference type="InterPro" id="IPR003661">
    <property type="entry name" value="HisK_dim/P_dom"/>
</dbReference>
<feature type="region of interest" description="Disordered" evidence="11">
    <location>
        <begin position="1353"/>
        <end position="1376"/>
    </location>
</feature>
<evidence type="ECO:0000256" key="10">
    <source>
        <dbReference type="SAM" id="Coils"/>
    </source>
</evidence>
<dbReference type="CDD" id="cd16922">
    <property type="entry name" value="HATPase_EvgS-ArcB-TorS-like"/>
    <property type="match status" value="1"/>
</dbReference>
<keyword evidence="4" id="KW-0808">Transferase</keyword>
<evidence type="ECO:0000259" key="14">
    <source>
        <dbReference type="PROSITE" id="PS50109"/>
    </source>
</evidence>
<feature type="domain" description="Protein kinase" evidence="13">
    <location>
        <begin position="574"/>
        <end position="883"/>
    </location>
</feature>
<dbReference type="Gene3D" id="3.30.565.10">
    <property type="entry name" value="Histidine kinase-like ATPase, C-terminal domain"/>
    <property type="match status" value="1"/>
</dbReference>
<dbReference type="PROSITE" id="PS50109">
    <property type="entry name" value="HIS_KIN"/>
    <property type="match status" value="1"/>
</dbReference>
<dbReference type="SMART" id="SM00388">
    <property type="entry name" value="HisKA"/>
    <property type="match status" value="1"/>
</dbReference>
<feature type="compositionally biased region" description="Low complexity" evidence="11">
    <location>
        <begin position="1425"/>
        <end position="1459"/>
    </location>
</feature>
<feature type="modified residue" description="4-aspartylphosphate" evidence="9">
    <location>
        <position position="1571"/>
    </location>
</feature>
<dbReference type="SUPFAM" id="SSF47384">
    <property type="entry name" value="Homodimeric domain of signal transducing histidine kinase"/>
    <property type="match status" value="1"/>
</dbReference>
<keyword evidence="8" id="KW-0902">Two-component regulatory system</keyword>
<dbReference type="Pfam" id="PF00072">
    <property type="entry name" value="Response_reg"/>
    <property type="match status" value="1"/>
</dbReference>
<dbReference type="CDD" id="cd00082">
    <property type="entry name" value="HisKA"/>
    <property type="match status" value="1"/>
</dbReference>
<dbReference type="SUPFAM" id="SSF55874">
    <property type="entry name" value="ATPase domain of HSP90 chaperone/DNA topoisomerase II/histidine kinase"/>
    <property type="match status" value="1"/>
</dbReference>
<dbReference type="GO" id="GO:0000155">
    <property type="term" value="F:phosphorelay sensor kinase activity"/>
    <property type="evidence" value="ECO:0007669"/>
    <property type="project" value="InterPro"/>
</dbReference>
<feature type="compositionally biased region" description="Low complexity" evidence="11">
    <location>
        <begin position="1358"/>
        <end position="1376"/>
    </location>
</feature>
<dbReference type="PROSITE" id="PS50011">
    <property type="entry name" value="PROTEIN_KINASE_DOM"/>
    <property type="match status" value="1"/>
</dbReference>
<dbReference type="InterPro" id="IPR011009">
    <property type="entry name" value="Kinase-like_dom_sf"/>
</dbReference>
<keyword evidence="12" id="KW-0812">Transmembrane</keyword>
<accession>A0A168Q7B9</accession>
<keyword evidence="17" id="KW-1185">Reference proteome</keyword>
<dbReference type="PROSITE" id="PS50110">
    <property type="entry name" value="RESPONSE_REGULATORY"/>
    <property type="match status" value="1"/>
</dbReference>
<evidence type="ECO:0000256" key="3">
    <source>
        <dbReference type="ARBA" id="ARBA00022553"/>
    </source>
</evidence>
<keyword evidence="12" id="KW-1133">Transmembrane helix</keyword>
<dbReference type="Proteomes" id="UP000078561">
    <property type="component" value="Unassembled WGS sequence"/>
</dbReference>
<feature type="compositionally biased region" description="Acidic residues" evidence="11">
    <location>
        <begin position="506"/>
        <end position="533"/>
    </location>
</feature>
<dbReference type="SUPFAM" id="SSF53822">
    <property type="entry name" value="Periplasmic binding protein-like I"/>
    <property type="match status" value="1"/>
</dbReference>
<dbReference type="InterPro" id="IPR036097">
    <property type="entry name" value="HisK_dim/P_sf"/>
</dbReference>
<comment type="catalytic activity">
    <reaction evidence="1">
        <text>ATP + protein L-histidine = ADP + protein N-phospho-L-histidine.</text>
        <dbReference type="EC" id="2.7.13.3"/>
    </reaction>
</comment>
<dbReference type="OMA" id="WIFRFSL"/>
<proteinExistence type="predicted"/>
<dbReference type="PANTHER" id="PTHR45339:SF1">
    <property type="entry name" value="HYBRID SIGNAL TRANSDUCTION HISTIDINE KINASE J"/>
    <property type="match status" value="1"/>
</dbReference>
<dbReference type="InterPro" id="IPR009030">
    <property type="entry name" value="Growth_fac_rcpt_cys_sf"/>
</dbReference>
<reference evidence="16" key="1">
    <citation type="submission" date="2016-04" db="EMBL/GenBank/DDBJ databases">
        <authorList>
            <person name="Evans L.H."/>
            <person name="Alamgir A."/>
            <person name="Owens N."/>
            <person name="Weber N.D."/>
            <person name="Virtaneva K."/>
            <person name="Barbian K."/>
            <person name="Babar A."/>
            <person name="Rosenke K."/>
        </authorList>
    </citation>
    <scope>NUCLEOTIDE SEQUENCE [LARGE SCALE GENOMIC DNA]</scope>
    <source>
        <strain evidence="16">CBS 101.48</strain>
    </source>
</reference>
<dbReference type="FunFam" id="1.10.287.130:FF:000002">
    <property type="entry name" value="Two-component osmosensing histidine kinase"/>
    <property type="match status" value="1"/>
</dbReference>
<dbReference type="SMART" id="SM00387">
    <property type="entry name" value="HATPase_c"/>
    <property type="match status" value="1"/>
</dbReference>
<evidence type="ECO:0000256" key="6">
    <source>
        <dbReference type="ARBA" id="ARBA00022777"/>
    </source>
</evidence>
<gene>
    <name evidence="16" type="primary">ABSGL_09623.1 scaffold 11483</name>
</gene>
<dbReference type="InterPro" id="IPR036890">
    <property type="entry name" value="HATPase_C_sf"/>
</dbReference>
<feature type="region of interest" description="Disordered" evidence="11">
    <location>
        <begin position="500"/>
        <end position="540"/>
    </location>
</feature>
<feature type="transmembrane region" description="Helical" evidence="12">
    <location>
        <begin position="321"/>
        <end position="340"/>
    </location>
</feature>
<dbReference type="Gene3D" id="1.10.287.130">
    <property type="match status" value="1"/>
</dbReference>
<dbReference type="InterPro" id="IPR001789">
    <property type="entry name" value="Sig_transdc_resp-reg_receiver"/>
</dbReference>
<organism evidence="16">
    <name type="scientific">Absidia glauca</name>
    <name type="common">Pin mould</name>
    <dbReference type="NCBI Taxonomy" id="4829"/>
    <lineage>
        <taxon>Eukaryota</taxon>
        <taxon>Fungi</taxon>
        <taxon>Fungi incertae sedis</taxon>
        <taxon>Mucoromycota</taxon>
        <taxon>Mucoromycotina</taxon>
        <taxon>Mucoromycetes</taxon>
        <taxon>Mucorales</taxon>
        <taxon>Cunninghamellaceae</taxon>
        <taxon>Absidia</taxon>
    </lineage>
</organism>
<evidence type="ECO:0000256" key="4">
    <source>
        <dbReference type="ARBA" id="ARBA00022679"/>
    </source>
</evidence>
<dbReference type="EC" id="2.7.13.3" evidence="2"/>
<feature type="compositionally biased region" description="Polar residues" evidence="11">
    <location>
        <begin position="1485"/>
        <end position="1497"/>
    </location>
</feature>
<dbReference type="InterPro" id="IPR004358">
    <property type="entry name" value="Sig_transdc_His_kin-like_C"/>
</dbReference>
<dbReference type="PRINTS" id="PR00344">
    <property type="entry name" value="BCTRLSENSOR"/>
</dbReference>
<keyword evidence="7" id="KW-0067">ATP-binding</keyword>
<feature type="compositionally biased region" description="Low complexity" evidence="11">
    <location>
        <begin position="1472"/>
        <end position="1483"/>
    </location>
</feature>
<feature type="domain" description="Histidine kinase" evidence="14">
    <location>
        <begin position="956"/>
        <end position="1209"/>
    </location>
</feature>
<keyword evidence="12" id="KW-0472">Membrane</keyword>
<evidence type="ECO:0000313" key="17">
    <source>
        <dbReference type="Proteomes" id="UP000078561"/>
    </source>
</evidence>
<evidence type="ECO:0000313" key="16">
    <source>
        <dbReference type="EMBL" id="SAM03777.1"/>
    </source>
</evidence>
<dbReference type="InterPro" id="IPR003594">
    <property type="entry name" value="HATPase_dom"/>
</dbReference>
<dbReference type="SUPFAM" id="SSF52172">
    <property type="entry name" value="CheY-like"/>
    <property type="match status" value="1"/>
</dbReference>
<dbReference type="PANTHER" id="PTHR45339">
    <property type="entry name" value="HYBRID SIGNAL TRANSDUCTION HISTIDINE KINASE J"/>
    <property type="match status" value="1"/>
</dbReference>
<feature type="transmembrane region" description="Helical" evidence="12">
    <location>
        <begin position="449"/>
        <end position="471"/>
    </location>
</feature>
<dbReference type="InterPro" id="IPR011006">
    <property type="entry name" value="CheY-like_superfamily"/>
</dbReference>
<dbReference type="SUPFAM" id="SSF56112">
    <property type="entry name" value="Protein kinase-like (PK-like)"/>
    <property type="match status" value="1"/>
</dbReference>
<dbReference type="Gene3D" id="3.40.50.2300">
    <property type="match status" value="3"/>
</dbReference>
<feature type="coiled-coil region" evidence="10">
    <location>
        <begin position="890"/>
        <end position="939"/>
    </location>
</feature>